<protein>
    <submittedName>
        <fullName evidence="3">HNH endonuclease</fullName>
    </submittedName>
</protein>
<evidence type="ECO:0000259" key="2">
    <source>
        <dbReference type="Pfam" id="PF07510"/>
    </source>
</evidence>
<accession>A0A934QRD2</accession>
<organism evidence="3 4">
    <name type="scientific">Prauserella cavernicola</name>
    <dbReference type="NCBI Taxonomy" id="2800127"/>
    <lineage>
        <taxon>Bacteria</taxon>
        <taxon>Bacillati</taxon>
        <taxon>Actinomycetota</taxon>
        <taxon>Actinomycetes</taxon>
        <taxon>Pseudonocardiales</taxon>
        <taxon>Pseudonocardiaceae</taxon>
        <taxon>Prauserella</taxon>
    </lineage>
</organism>
<feature type="chain" id="PRO_5037311834" evidence="1">
    <location>
        <begin position="31"/>
        <end position="212"/>
    </location>
</feature>
<dbReference type="Pfam" id="PF07510">
    <property type="entry name" value="GmrSD_C"/>
    <property type="match status" value="1"/>
</dbReference>
<dbReference type="PROSITE" id="PS51318">
    <property type="entry name" value="TAT"/>
    <property type="match status" value="1"/>
</dbReference>
<name>A0A934QRD2_9PSEU</name>
<sequence>MSVPRTLRRGLLALGATVALTAPLSGVANAEPPGIPDEATARAQLAELTVAPDGSMDGYDRDQFPHWSDQGDSCNTREAVLERDGTGVETGSDCYPTSGSWPSPYDGETWSDPSDVDIDHVVPLAEAWRSGAADWTTDQREQFANDLSGPQLIAVTDNVNQSKGDQSPDAWKPPAEDYWCTYAAMWVGVKHTYELTVEEPEQAALTEMLATC</sequence>
<reference evidence="3" key="1">
    <citation type="submission" date="2020-12" db="EMBL/GenBank/DDBJ databases">
        <title>Prauserella sp. ASG 168, a novel actinomycete isolated from cave rock.</title>
        <authorList>
            <person name="Suriyachadkun C."/>
        </authorList>
    </citation>
    <scope>NUCLEOTIDE SEQUENCE</scope>
    <source>
        <strain evidence="3">ASG 168</strain>
    </source>
</reference>
<evidence type="ECO:0000313" key="4">
    <source>
        <dbReference type="Proteomes" id="UP000635245"/>
    </source>
</evidence>
<keyword evidence="3" id="KW-0540">Nuclease</keyword>
<dbReference type="PANTHER" id="PTHR24094:SF15">
    <property type="entry name" value="AMP-DEPENDENT SYNTHETASE_LIGASE DOMAIN-CONTAINING PROTEIN-RELATED"/>
    <property type="match status" value="1"/>
</dbReference>
<proteinExistence type="predicted"/>
<dbReference type="RefSeq" id="WP_200317408.1">
    <property type="nucleotide sequence ID" value="NZ_JAENJH010000002.1"/>
</dbReference>
<keyword evidence="3" id="KW-0378">Hydrolase</keyword>
<dbReference type="EMBL" id="JAENJH010000002">
    <property type="protein sequence ID" value="MBK1784771.1"/>
    <property type="molecule type" value="Genomic_DNA"/>
</dbReference>
<dbReference type="InterPro" id="IPR006311">
    <property type="entry name" value="TAT_signal"/>
</dbReference>
<feature type="signal peptide" evidence="1">
    <location>
        <begin position="1"/>
        <end position="30"/>
    </location>
</feature>
<dbReference type="AlphaFoldDB" id="A0A934QRD2"/>
<gene>
    <name evidence="3" type="ORF">JHE00_10575</name>
</gene>
<comment type="caution">
    <text evidence="3">The sequence shown here is derived from an EMBL/GenBank/DDBJ whole genome shotgun (WGS) entry which is preliminary data.</text>
</comment>
<dbReference type="Proteomes" id="UP000635245">
    <property type="component" value="Unassembled WGS sequence"/>
</dbReference>
<keyword evidence="4" id="KW-1185">Reference proteome</keyword>
<feature type="domain" description="GmrSD restriction endonucleases C-terminal" evidence="2">
    <location>
        <begin position="109"/>
        <end position="207"/>
    </location>
</feature>
<evidence type="ECO:0000256" key="1">
    <source>
        <dbReference type="SAM" id="SignalP"/>
    </source>
</evidence>
<dbReference type="InterPro" id="IPR011089">
    <property type="entry name" value="GmrSD_C"/>
</dbReference>
<dbReference type="GO" id="GO:0004519">
    <property type="term" value="F:endonuclease activity"/>
    <property type="evidence" value="ECO:0007669"/>
    <property type="project" value="UniProtKB-KW"/>
</dbReference>
<evidence type="ECO:0000313" key="3">
    <source>
        <dbReference type="EMBL" id="MBK1784771.1"/>
    </source>
</evidence>
<keyword evidence="3" id="KW-0255">Endonuclease</keyword>
<keyword evidence="1" id="KW-0732">Signal</keyword>
<dbReference type="PANTHER" id="PTHR24094">
    <property type="entry name" value="SECRETED PROTEIN"/>
    <property type="match status" value="1"/>
</dbReference>